<accession>A0AA39X526</accession>
<feature type="chain" id="PRO_5041283064" evidence="2">
    <location>
        <begin position="19"/>
        <end position="312"/>
    </location>
</feature>
<dbReference type="EMBL" id="JAULSU010000002">
    <property type="protein sequence ID" value="KAK0627467.1"/>
    <property type="molecule type" value="Genomic_DNA"/>
</dbReference>
<feature type="transmembrane region" description="Helical" evidence="1">
    <location>
        <begin position="204"/>
        <end position="227"/>
    </location>
</feature>
<proteinExistence type="predicted"/>
<keyword evidence="4" id="KW-1185">Reference proteome</keyword>
<feature type="transmembrane region" description="Helical" evidence="1">
    <location>
        <begin position="248"/>
        <end position="274"/>
    </location>
</feature>
<keyword evidence="1" id="KW-0812">Transmembrane</keyword>
<comment type="caution">
    <text evidence="3">The sequence shown here is derived from an EMBL/GenBank/DDBJ whole genome shotgun (WGS) entry which is preliminary data.</text>
</comment>
<feature type="transmembrane region" description="Helical" evidence="1">
    <location>
        <begin position="44"/>
        <end position="65"/>
    </location>
</feature>
<protein>
    <submittedName>
        <fullName evidence="3">Uncharacterized protein</fullName>
    </submittedName>
</protein>
<name>A0AA39X526_9PEZI</name>
<keyword evidence="2" id="KW-0732">Signal</keyword>
<evidence type="ECO:0000313" key="3">
    <source>
        <dbReference type="EMBL" id="KAK0627467.1"/>
    </source>
</evidence>
<keyword evidence="1" id="KW-0472">Membrane</keyword>
<gene>
    <name evidence="3" type="ORF">B0T14DRAFT_474270</name>
</gene>
<feature type="transmembrane region" description="Helical" evidence="1">
    <location>
        <begin position="170"/>
        <end position="192"/>
    </location>
</feature>
<dbReference type="AlphaFoldDB" id="A0AA39X526"/>
<feature type="transmembrane region" description="Helical" evidence="1">
    <location>
        <begin position="85"/>
        <end position="104"/>
    </location>
</feature>
<feature type="signal peptide" evidence="2">
    <location>
        <begin position="1"/>
        <end position="18"/>
    </location>
</feature>
<organism evidence="3 4">
    <name type="scientific">Immersiella caudata</name>
    <dbReference type="NCBI Taxonomy" id="314043"/>
    <lineage>
        <taxon>Eukaryota</taxon>
        <taxon>Fungi</taxon>
        <taxon>Dikarya</taxon>
        <taxon>Ascomycota</taxon>
        <taxon>Pezizomycotina</taxon>
        <taxon>Sordariomycetes</taxon>
        <taxon>Sordariomycetidae</taxon>
        <taxon>Sordariales</taxon>
        <taxon>Lasiosphaeriaceae</taxon>
        <taxon>Immersiella</taxon>
    </lineage>
</organism>
<evidence type="ECO:0000313" key="4">
    <source>
        <dbReference type="Proteomes" id="UP001175000"/>
    </source>
</evidence>
<sequence>MKSSLLLLTLSITTQTSAFSLNDWLNNPPYANGGTIQEQITCYALPYGAIGFSSHILTYLTVLALSLGRDPLMPWRPLRHKWLDIGIAVSSFCIGLTMTVLTMVRCRNTWPFILIAVWKQVFSTTLTVMAVHAAREPQNRPQHRPQHRYPPRNYNVILEQPNYQERFRNIWWWCIPYSLGAIVGAVGILALVKNNISSNHQLQIITGVFGGVGLVLVLADVGIYWLASRRSGQDELRYYGGDSEIGKLVAKAANSILVLVGASLFVGTLLFAFYSDWALAALAGDIVGRPTRDNAVYYWLYFAAKRLPMLSI</sequence>
<dbReference type="Proteomes" id="UP001175000">
    <property type="component" value="Unassembled WGS sequence"/>
</dbReference>
<evidence type="ECO:0000256" key="2">
    <source>
        <dbReference type="SAM" id="SignalP"/>
    </source>
</evidence>
<reference evidence="3" key="1">
    <citation type="submission" date="2023-06" db="EMBL/GenBank/DDBJ databases">
        <title>Genome-scale phylogeny and comparative genomics of the fungal order Sordariales.</title>
        <authorList>
            <consortium name="Lawrence Berkeley National Laboratory"/>
            <person name="Hensen N."/>
            <person name="Bonometti L."/>
            <person name="Westerberg I."/>
            <person name="Brannstrom I.O."/>
            <person name="Guillou S."/>
            <person name="Cros-Aarteil S."/>
            <person name="Calhoun S."/>
            <person name="Haridas S."/>
            <person name="Kuo A."/>
            <person name="Mondo S."/>
            <person name="Pangilinan J."/>
            <person name="Riley R."/>
            <person name="Labutti K."/>
            <person name="Andreopoulos B."/>
            <person name="Lipzen A."/>
            <person name="Chen C."/>
            <person name="Yanf M."/>
            <person name="Daum C."/>
            <person name="Ng V."/>
            <person name="Clum A."/>
            <person name="Steindorff A."/>
            <person name="Ohm R."/>
            <person name="Martin F."/>
            <person name="Silar P."/>
            <person name="Natvig D."/>
            <person name="Lalanne C."/>
            <person name="Gautier V."/>
            <person name="Ament-Velasquez S.L."/>
            <person name="Kruys A."/>
            <person name="Hutchinson M.I."/>
            <person name="Powell A.J."/>
            <person name="Barry K."/>
            <person name="Miller A.N."/>
            <person name="Grigoriev I.V."/>
            <person name="Debuchy R."/>
            <person name="Gladieux P."/>
            <person name="Thoren M.H."/>
            <person name="Johannesson H."/>
        </authorList>
    </citation>
    <scope>NUCLEOTIDE SEQUENCE</scope>
    <source>
        <strain evidence="3">CBS 606.72</strain>
    </source>
</reference>
<keyword evidence="1" id="KW-1133">Transmembrane helix</keyword>
<evidence type="ECO:0000256" key="1">
    <source>
        <dbReference type="SAM" id="Phobius"/>
    </source>
</evidence>